<dbReference type="AlphaFoldDB" id="A0A1F6MQJ7"/>
<dbReference type="SUPFAM" id="SSF82607">
    <property type="entry name" value="YbaB-like"/>
    <property type="match status" value="1"/>
</dbReference>
<gene>
    <name evidence="1" type="ORF">A3G00_03500</name>
</gene>
<reference evidence="1 2" key="1">
    <citation type="journal article" date="2016" name="Nat. Commun.">
        <title>Thousands of microbial genomes shed light on interconnected biogeochemical processes in an aquifer system.</title>
        <authorList>
            <person name="Anantharaman K."/>
            <person name="Brown C.T."/>
            <person name="Hug L.A."/>
            <person name="Sharon I."/>
            <person name="Castelle C.J."/>
            <person name="Probst A.J."/>
            <person name="Thomas B.C."/>
            <person name="Singh A."/>
            <person name="Wilkins M.J."/>
            <person name="Karaoz U."/>
            <person name="Brodie E.L."/>
            <person name="Williams K.H."/>
            <person name="Hubbard S.S."/>
            <person name="Banfield J.F."/>
        </authorList>
    </citation>
    <scope>NUCLEOTIDE SEQUENCE [LARGE SCALE GENOMIC DNA]</scope>
</reference>
<dbReference type="PIRSF" id="PIRSF004555">
    <property type="entry name" value="UCP004555"/>
    <property type="match status" value="1"/>
</dbReference>
<evidence type="ECO:0000313" key="1">
    <source>
        <dbReference type="EMBL" id="OGH73945.1"/>
    </source>
</evidence>
<dbReference type="InterPro" id="IPR004401">
    <property type="entry name" value="YbaB/EbfC"/>
</dbReference>
<proteinExistence type="predicted"/>
<evidence type="ECO:0000313" key="2">
    <source>
        <dbReference type="Proteomes" id="UP000178347"/>
    </source>
</evidence>
<name>A0A1F6MQJ7_9BACT</name>
<dbReference type="InterPro" id="IPR036894">
    <property type="entry name" value="YbaB-like_sf"/>
</dbReference>
<dbReference type="Gene3D" id="3.30.1310.10">
    <property type="entry name" value="Nucleoid-associated protein YbaB-like domain"/>
    <property type="match status" value="1"/>
</dbReference>
<dbReference type="STRING" id="1798692.A3G00_03500"/>
<dbReference type="Pfam" id="PF02575">
    <property type="entry name" value="YbaB_DNA_bd"/>
    <property type="match status" value="1"/>
</dbReference>
<protein>
    <recommendedName>
        <fullName evidence="3">Nucleoid-associated protein, YbaB/EbfC family</fullName>
    </recommendedName>
</protein>
<organism evidence="1 2">
    <name type="scientific">Candidatus Magasanikbacteria bacterium RIFCSPLOWO2_12_FULL_43_12</name>
    <dbReference type="NCBI Taxonomy" id="1798692"/>
    <lineage>
        <taxon>Bacteria</taxon>
        <taxon>Candidatus Magasanikiibacteriota</taxon>
    </lineage>
</organism>
<sequence>MFNKLKQFRDLRSQGKKLQNTLSEEKTTVSSNGVSLTMDGNLRIIDLNIQTDLLNPDKKEKLQNAVKDAHSDAFKKMQRVMAMKVREMGGLPQMPGLTS</sequence>
<evidence type="ECO:0008006" key="3">
    <source>
        <dbReference type="Google" id="ProtNLM"/>
    </source>
</evidence>
<accession>A0A1F6MQJ7</accession>
<dbReference type="GO" id="GO:0003677">
    <property type="term" value="F:DNA binding"/>
    <property type="evidence" value="ECO:0007669"/>
    <property type="project" value="InterPro"/>
</dbReference>
<dbReference type="Proteomes" id="UP000178347">
    <property type="component" value="Unassembled WGS sequence"/>
</dbReference>
<comment type="caution">
    <text evidence="1">The sequence shown here is derived from an EMBL/GenBank/DDBJ whole genome shotgun (WGS) entry which is preliminary data.</text>
</comment>
<dbReference type="EMBL" id="MFQN01000033">
    <property type="protein sequence ID" value="OGH73945.1"/>
    <property type="molecule type" value="Genomic_DNA"/>
</dbReference>